<dbReference type="PANTHER" id="PTHR16442:SF1">
    <property type="entry name" value="RING FINGER PROTEIN 17"/>
    <property type="match status" value="1"/>
</dbReference>
<dbReference type="AlphaFoldDB" id="A0AAV8YQR1"/>
<comment type="caution">
    <text evidence="2">The sequence shown here is derived from an EMBL/GenBank/DDBJ whole genome shotgun (WGS) entry which is preliminary data.</text>
</comment>
<proteinExistence type="predicted"/>
<sequence>MNSTPNKINLNYILSHSDQTKYKIPHCYDRQQWKIGETYRIRVGHIYDPSKFWIVFKERELDIFQKFVNDFYKKHGGKYKMDLNNMAKNMYCVVYVDKAFYRGLIANIPDNFTEEKKAYIFLFDYGCVTVTSLDHLYYLYEKLFHIPQFAVRASLSHVQPYDKTMWKYSVVKRFSELVSAKVLLCVLECTNPNRKIVEISIGDVREFSSVIDVGDILISEKLAKSVISRANHEIKEKIKTRYVPKTKYPHLFPSFEAIESGMVPPCVHTTELLWQCIARDVLFRPYFAYNGVEN</sequence>
<dbReference type="InterPro" id="IPR035437">
    <property type="entry name" value="SNase_OB-fold_sf"/>
</dbReference>
<dbReference type="InterPro" id="IPR002999">
    <property type="entry name" value="Tudor"/>
</dbReference>
<gene>
    <name evidence="2" type="ORF">NQ318_006561</name>
</gene>
<evidence type="ECO:0000313" key="2">
    <source>
        <dbReference type="EMBL" id="KAJ8952944.1"/>
    </source>
</evidence>
<protein>
    <recommendedName>
        <fullName evidence="1">Tudor domain-containing protein</fullName>
    </recommendedName>
</protein>
<evidence type="ECO:0000313" key="3">
    <source>
        <dbReference type="Proteomes" id="UP001162162"/>
    </source>
</evidence>
<accession>A0AAV8YQR1</accession>
<dbReference type="Pfam" id="PF00567">
    <property type="entry name" value="TUDOR"/>
    <property type="match status" value="1"/>
</dbReference>
<dbReference type="Proteomes" id="UP001162162">
    <property type="component" value="Unassembled WGS sequence"/>
</dbReference>
<name>A0AAV8YQR1_9CUCU</name>
<keyword evidence="3" id="KW-1185">Reference proteome</keyword>
<dbReference type="Gene3D" id="2.30.30.140">
    <property type="match status" value="1"/>
</dbReference>
<organism evidence="2 3">
    <name type="scientific">Aromia moschata</name>
    <dbReference type="NCBI Taxonomy" id="1265417"/>
    <lineage>
        <taxon>Eukaryota</taxon>
        <taxon>Metazoa</taxon>
        <taxon>Ecdysozoa</taxon>
        <taxon>Arthropoda</taxon>
        <taxon>Hexapoda</taxon>
        <taxon>Insecta</taxon>
        <taxon>Pterygota</taxon>
        <taxon>Neoptera</taxon>
        <taxon>Endopterygota</taxon>
        <taxon>Coleoptera</taxon>
        <taxon>Polyphaga</taxon>
        <taxon>Cucujiformia</taxon>
        <taxon>Chrysomeloidea</taxon>
        <taxon>Cerambycidae</taxon>
        <taxon>Cerambycinae</taxon>
        <taxon>Callichromatini</taxon>
        <taxon>Aromia</taxon>
    </lineage>
</organism>
<reference evidence="2" key="1">
    <citation type="journal article" date="2023" name="Insect Mol. Biol.">
        <title>Genome sequencing provides insights into the evolution of gene families encoding plant cell wall-degrading enzymes in longhorned beetles.</title>
        <authorList>
            <person name="Shin N.R."/>
            <person name="Okamura Y."/>
            <person name="Kirsch R."/>
            <person name="Pauchet Y."/>
        </authorList>
    </citation>
    <scope>NUCLEOTIDE SEQUENCE</scope>
    <source>
        <strain evidence="2">AMC_N1</strain>
    </source>
</reference>
<feature type="domain" description="Tudor" evidence="1">
    <location>
        <begin position="85"/>
        <end position="146"/>
    </location>
</feature>
<dbReference type="SUPFAM" id="SSF63748">
    <property type="entry name" value="Tudor/PWWP/MBT"/>
    <property type="match status" value="1"/>
</dbReference>
<dbReference type="PROSITE" id="PS50304">
    <property type="entry name" value="TUDOR"/>
    <property type="match status" value="1"/>
</dbReference>
<dbReference type="GO" id="GO:0005737">
    <property type="term" value="C:cytoplasm"/>
    <property type="evidence" value="ECO:0007669"/>
    <property type="project" value="UniProtKB-ARBA"/>
</dbReference>
<evidence type="ECO:0000259" key="1">
    <source>
        <dbReference type="PROSITE" id="PS50304"/>
    </source>
</evidence>
<dbReference type="PANTHER" id="PTHR16442">
    <property type="entry name" value="RING FINGER PROTEIN 17"/>
    <property type="match status" value="1"/>
</dbReference>
<dbReference type="EMBL" id="JAPWTK010000063">
    <property type="protein sequence ID" value="KAJ8952944.1"/>
    <property type="molecule type" value="Genomic_DNA"/>
</dbReference>
<dbReference type="Gene3D" id="2.40.50.90">
    <property type="match status" value="1"/>
</dbReference>